<dbReference type="PANTHER" id="PTHR43346">
    <property type="entry name" value="LIGAND BINDING DOMAIN PROTEIN, PUTATIVE (AFU_ORTHOLOGUE AFUA_6G14370)-RELATED"/>
    <property type="match status" value="1"/>
</dbReference>
<dbReference type="InterPro" id="IPR013096">
    <property type="entry name" value="Cupin_2"/>
</dbReference>
<evidence type="ECO:0000313" key="2">
    <source>
        <dbReference type="EMBL" id="KZL90477.1"/>
    </source>
</evidence>
<dbReference type="RefSeq" id="WP_066626723.1">
    <property type="nucleotide sequence ID" value="NZ_FQXL01000008.1"/>
</dbReference>
<dbReference type="CDD" id="cd02223">
    <property type="entry name" value="cupin_Bh2720-like"/>
    <property type="match status" value="1"/>
</dbReference>
<evidence type="ECO:0000313" key="3">
    <source>
        <dbReference type="Proteomes" id="UP000076603"/>
    </source>
</evidence>
<accession>A0A162RWP4</accession>
<gene>
    <name evidence="2" type="ORF">CLMAG_42480</name>
</gene>
<dbReference type="AlphaFoldDB" id="A0A162RWP4"/>
<protein>
    <submittedName>
        <fullName evidence="2">Cupin domain protein</fullName>
    </submittedName>
</protein>
<sequence>MCNSYELYPCPYFRNTPNYDPDMMYNTWEAYPCPYYINPPMYTPYITNQYTPFTDKVENNSRYDSLQPAEDHRIIHLKDYGPEPFVVNIDEVTKQNNAFRTTLWTGKHLQLTLMSIKVGEDIGLELHPDVDQFLRIEEGQGLVKMGDRKDNLNFQRKVYDDFAIIIPAGKWHNIVNTGNKPLKLYSIYAPPQHPSGTVHETKAIAQAAEEDHH</sequence>
<dbReference type="InterPro" id="IPR052538">
    <property type="entry name" value="Flavonoid_dioxygenase-like"/>
</dbReference>
<dbReference type="InterPro" id="IPR011051">
    <property type="entry name" value="RmlC_Cupin_sf"/>
</dbReference>
<dbReference type="Gene3D" id="2.60.120.10">
    <property type="entry name" value="Jelly Rolls"/>
    <property type="match status" value="1"/>
</dbReference>
<dbReference type="EMBL" id="LWAE01000005">
    <property type="protein sequence ID" value="KZL90477.1"/>
    <property type="molecule type" value="Genomic_DNA"/>
</dbReference>
<dbReference type="PATRIC" id="fig|1121326.3.peg.4308"/>
<dbReference type="Proteomes" id="UP000076603">
    <property type="component" value="Unassembled WGS sequence"/>
</dbReference>
<feature type="domain" description="Cupin type-2" evidence="1">
    <location>
        <begin position="113"/>
        <end position="188"/>
    </location>
</feature>
<dbReference type="OrthoDB" id="3231985at2"/>
<proteinExistence type="predicted"/>
<dbReference type="SUPFAM" id="SSF51182">
    <property type="entry name" value="RmlC-like cupins"/>
    <property type="match status" value="1"/>
</dbReference>
<name>A0A162RWP4_9CLOT</name>
<dbReference type="Pfam" id="PF07883">
    <property type="entry name" value="Cupin_2"/>
    <property type="match status" value="1"/>
</dbReference>
<evidence type="ECO:0000259" key="1">
    <source>
        <dbReference type="Pfam" id="PF07883"/>
    </source>
</evidence>
<dbReference type="STRING" id="1121326.CLMAG_42480"/>
<comment type="caution">
    <text evidence="2">The sequence shown here is derived from an EMBL/GenBank/DDBJ whole genome shotgun (WGS) entry which is preliminary data.</text>
</comment>
<keyword evidence="3" id="KW-1185">Reference proteome</keyword>
<reference evidence="2 3" key="1">
    <citation type="submission" date="2016-04" db="EMBL/GenBank/DDBJ databases">
        <title>Genome sequence of Clostridium magnum DSM 2767.</title>
        <authorList>
            <person name="Poehlein A."/>
            <person name="Uhlig R."/>
            <person name="Fischer R."/>
            <person name="Bahl H."/>
            <person name="Daniel R."/>
        </authorList>
    </citation>
    <scope>NUCLEOTIDE SEQUENCE [LARGE SCALE GENOMIC DNA]</scope>
    <source>
        <strain evidence="2 3">DSM 2767</strain>
    </source>
</reference>
<organism evidence="2 3">
    <name type="scientific">Clostridium magnum DSM 2767</name>
    <dbReference type="NCBI Taxonomy" id="1121326"/>
    <lineage>
        <taxon>Bacteria</taxon>
        <taxon>Bacillati</taxon>
        <taxon>Bacillota</taxon>
        <taxon>Clostridia</taxon>
        <taxon>Eubacteriales</taxon>
        <taxon>Clostridiaceae</taxon>
        <taxon>Clostridium</taxon>
    </lineage>
</organism>
<dbReference type="InterPro" id="IPR014710">
    <property type="entry name" value="RmlC-like_jellyroll"/>
</dbReference>
<dbReference type="PANTHER" id="PTHR43346:SF1">
    <property type="entry name" value="QUERCETIN 2,3-DIOXYGENASE-RELATED"/>
    <property type="match status" value="1"/>
</dbReference>